<accession>A0A2P2HYA4</accession>
<reference evidence="12" key="2">
    <citation type="journal article" date="2018" name="Biosci. Biotechnol. Biochem.">
        <title>Polysaccharide hydrolase of the hadal zone amphipods Hirondellea gigas.</title>
        <authorList>
            <person name="Kobayashi H."/>
            <person name="Nagahama T."/>
            <person name="Arai W."/>
            <person name="Sasagawa Y."/>
            <person name="Umeda M."/>
            <person name="Hayashi T."/>
            <person name="Nikaido I."/>
            <person name="Watanabe H."/>
            <person name="Oguri K."/>
            <person name="Kitazato H."/>
            <person name="Fujioka K."/>
            <person name="Kido Y."/>
            <person name="Takami H."/>
        </authorList>
    </citation>
    <scope>NUCLEOTIDE SEQUENCE</scope>
    <source>
        <tissue evidence="12">Whole body</tissue>
    </source>
</reference>
<keyword evidence="4" id="KW-0747">Spliceosome</keyword>
<evidence type="ECO:0000256" key="9">
    <source>
        <dbReference type="SAM" id="MobiDB-lite"/>
    </source>
</evidence>
<evidence type="ECO:0000259" key="10">
    <source>
        <dbReference type="Pfam" id="PF23231"/>
    </source>
</evidence>
<evidence type="ECO:0000256" key="5">
    <source>
        <dbReference type="ARBA" id="ARBA00022737"/>
    </source>
</evidence>
<feature type="compositionally biased region" description="Polar residues" evidence="9">
    <location>
        <begin position="668"/>
        <end position="684"/>
    </location>
</feature>
<dbReference type="InterPro" id="IPR003107">
    <property type="entry name" value="HAT"/>
</dbReference>
<dbReference type="GO" id="GO:0071014">
    <property type="term" value="C:post-mRNA release spliceosomal complex"/>
    <property type="evidence" value="ECO:0007669"/>
    <property type="project" value="TreeGrafter"/>
</dbReference>
<keyword evidence="6" id="KW-0508">mRNA splicing</keyword>
<protein>
    <submittedName>
        <fullName evidence="12">Protein crooked neck-like</fullName>
    </submittedName>
</protein>
<dbReference type="FunFam" id="1.25.40.10:FF:000075">
    <property type="entry name" value="Crooked neck pre-mRNA-splicing factor 1"/>
    <property type="match status" value="1"/>
</dbReference>
<organism evidence="12">
    <name type="scientific">Hirondellea gigas</name>
    <dbReference type="NCBI Taxonomy" id="1518452"/>
    <lineage>
        <taxon>Eukaryota</taxon>
        <taxon>Metazoa</taxon>
        <taxon>Ecdysozoa</taxon>
        <taxon>Arthropoda</taxon>
        <taxon>Crustacea</taxon>
        <taxon>Multicrustacea</taxon>
        <taxon>Malacostraca</taxon>
        <taxon>Eumalacostraca</taxon>
        <taxon>Peracarida</taxon>
        <taxon>Amphipoda</taxon>
        <taxon>Amphilochidea</taxon>
        <taxon>Lysianassida</taxon>
        <taxon>Lysianassidira</taxon>
        <taxon>Lysianassoidea</taxon>
        <taxon>Lysianassidae</taxon>
        <taxon>Hirondellea</taxon>
    </lineage>
</organism>
<comment type="function">
    <text evidence="8">Involved in pre-mRNA splicing and cell cycle progression. Required for the spliceosome assembly and initiation of the DNA replication.</text>
</comment>
<dbReference type="EMBL" id="IACT01001227">
    <property type="protein sequence ID" value="LAC20587.1"/>
    <property type="molecule type" value="mRNA"/>
</dbReference>
<dbReference type="AlphaFoldDB" id="A0A2P2HYA4"/>
<evidence type="ECO:0000313" key="13">
    <source>
        <dbReference type="EMBL" id="LAC20587.1"/>
    </source>
</evidence>
<comment type="similarity">
    <text evidence="2">Belongs to the crooked-neck family.</text>
</comment>
<feature type="compositionally biased region" description="Polar residues" evidence="9">
    <location>
        <begin position="692"/>
        <end position="706"/>
    </location>
</feature>
<dbReference type="InterPro" id="IPR045075">
    <property type="entry name" value="Syf1-like"/>
</dbReference>
<dbReference type="PANTHER" id="PTHR11246:SF3">
    <property type="entry name" value="CROOKED NECK-LIKE PROTEIN 1"/>
    <property type="match status" value="1"/>
</dbReference>
<keyword evidence="3" id="KW-0507">mRNA processing</keyword>
<reference evidence="13" key="1">
    <citation type="submission" date="2017-11" db="EMBL/GenBank/DDBJ databases">
        <title>The sensing device of the deep-sea amphipod.</title>
        <authorList>
            <person name="Kobayashi H."/>
            <person name="Nagahama T."/>
            <person name="Arai W."/>
            <person name="Sasagawa Y."/>
            <person name="Umeda M."/>
            <person name="Hayashi T."/>
            <person name="Nikaido I."/>
            <person name="Watanabe H."/>
            <person name="Oguri K."/>
            <person name="Kitazato H."/>
            <person name="Fujioka K."/>
            <person name="Kido Y."/>
            <person name="Takami H."/>
        </authorList>
    </citation>
    <scope>NUCLEOTIDE SEQUENCE</scope>
    <source>
        <tissue evidence="13">Whole body</tissue>
    </source>
</reference>
<keyword evidence="5" id="KW-0677">Repeat</keyword>
<dbReference type="GO" id="GO:0000245">
    <property type="term" value="P:spliceosomal complex assembly"/>
    <property type="evidence" value="ECO:0007669"/>
    <property type="project" value="TreeGrafter"/>
</dbReference>
<feature type="region of interest" description="Disordered" evidence="9">
    <location>
        <begin position="663"/>
        <end position="802"/>
    </location>
</feature>
<proteinExistence type="evidence at transcript level"/>
<name>A0A2P2HYA4_9CRUS</name>
<evidence type="ECO:0000259" key="11">
    <source>
        <dbReference type="Pfam" id="PF23233"/>
    </source>
</evidence>
<feature type="domain" description="Pre-mRNA-splicing factor Syf1/CRNKL1-like C-terminal HAT-repeats" evidence="10">
    <location>
        <begin position="312"/>
        <end position="524"/>
    </location>
</feature>
<dbReference type="InterPro" id="IPR055430">
    <property type="entry name" value="HAT_Syf1_CNRKL1_C"/>
</dbReference>
<dbReference type="FunFam" id="1.25.40.10:FF:000306">
    <property type="entry name" value="Cell cycle control protein cwf4"/>
    <property type="match status" value="1"/>
</dbReference>
<dbReference type="Pfam" id="PF23233">
    <property type="entry name" value="HAT_Syf1_CNRKL1_N"/>
    <property type="match status" value="1"/>
</dbReference>
<dbReference type="PANTHER" id="PTHR11246">
    <property type="entry name" value="PRE-MRNA SPLICING FACTOR"/>
    <property type="match status" value="1"/>
</dbReference>
<evidence type="ECO:0000256" key="8">
    <source>
        <dbReference type="ARBA" id="ARBA00037040"/>
    </source>
</evidence>
<evidence type="ECO:0000256" key="2">
    <source>
        <dbReference type="ARBA" id="ARBA00008644"/>
    </source>
</evidence>
<comment type="subcellular location">
    <subcellularLocation>
        <location evidence="1">Nucleus speckle</location>
    </subcellularLocation>
</comment>
<dbReference type="FunFam" id="1.25.40.10:FF:000269">
    <property type="entry name" value="Crooked neck pre-mRNA-splicing factor 1"/>
    <property type="match status" value="1"/>
</dbReference>
<dbReference type="InterPro" id="IPR055433">
    <property type="entry name" value="HAT_Syf1-like_N"/>
</dbReference>
<feature type="compositionally biased region" description="Low complexity" evidence="9">
    <location>
        <begin position="750"/>
        <end position="767"/>
    </location>
</feature>
<evidence type="ECO:0000313" key="12">
    <source>
        <dbReference type="EMBL" id="LAB66758.1"/>
    </source>
</evidence>
<dbReference type="Pfam" id="PF23231">
    <property type="entry name" value="HAT_Syf1_CNRKL1_C"/>
    <property type="match status" value="1"/>
</dbReference>
<dbReference type="GO" id="GO:0071007">
    <property type="term" value="C:U2-type catalytic step 2 spliceosome"/>
    <property type="evidence" value="ECO:0007669"/>
    <property type="project" value="TreeGrafter"/>
</dbReference>
<feature type="domain" description="Pre-mRNA-splicing factor Syf1-like N-terminal HAT-repeats" evidence="11">
    <location>
        <begin position="65"/>
        <end position="210"/>
    </location>
</feature>
<dbReference type="Gene3D" id="1.25.40.10">
    <property type="entry name" value="Tetratricopeptide repeat domain"/>
    <property type="match status" value="3"/>
</dbReference>
<dbReference type="InterPro" id="IPR011990">
    <property type="entry name" value="TPR-like_helical_dom_sf"/>
</dbReference>
<feature type="region of interest" description="Disordered" evidence="9">
    <location>
        <begin position="1"/>
        <end position="22"/>
    </location>
</feature>
<feature type="compositionally biased region" description="Basic and acidic residues" evidence="9">
    <location>
        <begin position="772"/>
        <end position="802"/>
    </location>
</feature>
<sequence>MASKPQKMPKVAKVKDKSPAEMQITAEQLLREAKERELEIVPPPPRQKIADPEELQEYRLKKRRAFEDNIRKNRGNVSNWLKYSKWEEEQGEIRRARSVYERALDVEHRNITLWLKYAEMEMKSRQVNHARNVWDRAVTILPRASQFWYKFTYMEEMLRNVAGAREIFERWMEWEPDEQAWQTYIKFELRYKELDRARTIYEKYVYVHPEVKNWIKYARFEENHSYINSCRRVYERAVQFYGDDHMDESLFVAFAKFEEGQKEHDRSKAIYKYALDHMPKEQCTTLYNEYTRHEKKFGDRTSIDDVITSKRKFQYEEALKENILDYDTWFDYVRMLEAGGTVDLIRETYERAIACIPPVKEKKHWRRYIYLWIYYALFEECVTKDMERTREVYNMCLQLIPHKLFTFAEIWLLYAKFEIRRKNLTAARKALGRAIGMCPKHKLFRGYIDLEIKLREFDRCRKLYEKWVLFDPENCKCWIQFATLEAMLSDMERARAIYELSVAQPRLDMPEYMWKAYIDFEVEQEEWPRVRALYERLLQRTQHVKVWLSYARTEQSINNTGERPRKIYQKANNILRSCEEKEQRIMLLEAWKEYEQICGSEASLDKVKAMMPRRVTKRKQVTASDGQTTRWEECVDYIFPDDETAKPSLMLLAKAKEWMKKKQEAEESGTTETVQSEASQTLANSLAAVAESSDSQATEGNQSDPQLSEKERESQRIIQQMFQEDVGERDPSEAEQTYDPNLDKDDSDVEIGSSGSSSSSSSDSSSSDSEDEVKITKKERVRKKMEMFRERQKAKAAEKEDQ</sequence>
<dbReference type="SUPFAM" id="SSF48452">
    <property type="entry name" value="TPR-like"/>
    <property type="match status" value="2"/>
</dbReference>
<dbReference type="GO" id="GO:0016607">
    <property type="term" value="C:nuclear speck"/>
    <property type="evidence" value="ECO:0007669"/>
    <property type="project" value="UniProtKB-SubCell"/>
</dbReference>
<evidence type="ECO:0000256" key="3">
    <source>
        <dbReference type="ARBA" id="ARBA00022664"/>
    </source>
</evidence>
<dbReference type="GO" id="GO:0071011">
    <property type="term" value="C:precatalytic spliceosome"/>
    <property type="evidence" value="ECO:0007669"/>
    <property type="project" value="TreeGrafter"/>
</dbReference>
<evidence type="ECO:0000256" key="1">
    <source>
        <dbReference type="ARBA" id="ARBA00004324"/>
    </source>
</evidence>
<evidence type="ECO:0000256" key="4">
    <source>
        <dbReference type="ARBA" id="ARBA00022728"/>
    </source>
</evidence>
<dbReference type="SMART" id="SM00386">
    <property type="entry name" value="HAT"/>
    <property type="match status" value="14"/>
</dbReference>
<dbReference type="GO" id="GO:0000974">
    <property type="term" value="C:Prp19 complex"/>
    <property type="evidence" value="ECO:0007669"/>
    <property type="project" value="TreeGrafter"/>
</dbReference>
<keyword evidence="7" id="KW-0539">Nucleus</keyword>
<evidence type="ECO:0000256" key="7">
    <source>
        <dbReference type="ARBA" id="ARBA00023242"/>
    </source>
</evidence>
<evidence type="ECO:0000256" key="6">
    <source>
        <dbReference type="ARBA" id="ARBA00023187"/>
    </source>
</evidence>
<dbReference type="EMBL" id="IACF01001029">
    <property type="protein sequence ID" value="LAB66758.1"/>
    <property type="molecule type" value="mRNA"/>
</dbReference>